<dbReference type="EMBL" id="VIKS01000007">
    <property type="protein sequence ID" value="TQV87489.1"/>
    <property type="molecule type" value="Genomic_DNA"/>
</dbReference>
<dbReference type="OrthoDB" id="9854982at2"/>
<evidence type="ECO:0000256" key="1">
    <source>
        <dbReference type="SAM" id="Phobius"/>
    </source>
</evidence>
<comment type="caution">
    <text evidence="2">The sequence shown here is derived from an EMBL/GenBank/DDBJ whole genome shotgun (WGS) entry which is preliminary data.</text>
</comment>
<dbReference type="AlphaFoldDB" id="A0A545UDF8"/>
<dbReference type="Proteomes" id="UP000315439">
    <property type="component" value="Unassembled WGS sequence"/>
</dbReference>
<evidence type="ECO:0000313" key="2">
    <source>
        <dbReference type="EMBL" id="TQV87489.1"/>
    </source>
</evidence>
<accession>A0A545UDF8</accession>
<protein>
    <submittedName>
        <fullName evidence="2">Uncharacterized protein</fullName>
    </submittedName>
</protein>
<keyword evidence="1" id="KW-0472">Membrane</keyword>
<feature type="transmembrane region" description="Helical" evidence="1">
    <location>
        <begin position="78"/>
        <end position="104"/>
    </location>
</feature>
<keyword evidence="3" id="KW-1185">Reference proteome</keyword>
<feature type="transmembrane region" description="Helical" evidence="1">
    <location>
        <begin position="6"/>
        <end position="24"/>
    </location>
</feature>
<dbReference type="RefSeq" id="WP_142893666.1">
    <property type="nucleotide sequence ID" value="NZ_ML660164.1"/>
</dbReference>
<keyword evidence="1" id="KW-1133">Transmembrane helix</keyword>
<evidence type="ECO:0000313" key="3">
    <source>
        <dbReference type="Proteomes" id="UP000315439"/>
    </source>
</evidence>
<name>A0A545UDF8_9GAMM</name>
<feature type="transmembrane region" description="Helical" evidence="1">
    <location>
        <begin position="36"/>
        <end position="55"/>
    </location>
</feature>
<gene>
    <name evidence="2" type="ORF">FLL46_11480</name>
</gene>
<keyword evidence="1" id="KW-0812">Transmembrane</keyword>
<proteinExistence type="predicted"/>
<organism evidence="2 3">
    <name type="scientific">Aliikangiella coralliicola</name>
    <dbReference type="NCBI Taxonomy" id="2592383"/>
    <lineage>
        <taxon>Bacteria</taxon>
        <taxon>Pseudomonadati</taxon>
        <taxon>Pseudomonadota</taxon>
        <taxon>Gammaproteobacteria</taxon>
        <taxon>Oceanospirillales</taxon>
        <taxon>Pleioneaceae</taxon>
        <taxon>Aliikangiella</taxon>
    </lineage>
</organism>
<reference evidence="2 3" key="1">
    <citation type="submission" date="2019-07" db="EMBL/GenBank/DDBJ databases">
        <title>Draft genome for Aliikangiella sp. M105.</title>
        <authorList>
            <person name="Wang G."/>
        </authorList>
    </citation>
    <scope>NUCLEOTIDE SEQUENCE [LARGE SCALE GENOMIC DNA]</scope>
    <source>
        <strain evidence="2 3">M105</strain>
    </source>
</reference>
<sequence>METFALYPQAWLAYVALGLALLFMLDLKLRKTNFKLRAGILSLIAVGAFTPQTVADADTMAPLILTSVLNAEMVGASAIYKGLVTLLIVWGIVFAASLAFKYFIDAKKGPSQPQS</sequence>